<sequence>MDGVEVAGEDPPIPDPLSQRIEGEHPEVGHRTLIRGSPSSEVAGTFTTVSTETGTSTGTGTRRSMTRSAGSAVESPPTWVLAQQDSKAR</sequence>
<accession>A0ABQ4CFU1</accession>
<dbReference type="Proteomes" id="UP000624325">
    <property type="component" value="Unassembled WGS sequence"/>
</dbReference>
<evidence type="ECO:0000256" key="1">
    <source>
        <dbReference type="SAM" id="MobiDB-lite"/>
    </source>
</evidence>
<feature type="compositionally biased region" description="Low complexity" evidence="1">
    <location>
        <begin position="43"/>
        <end position="72"/>
    </location>
</feature>
<evidence type="ECO:0000313" key="3">
    <source>
        <dbReference type="Proteomes" id="UP000624325"/>
    </source>
</evidence>
<reference evidence="2 3" key="1">
    <citation type="submission" date="2021-01" db="EMBL/GenBank/DDBJ databases">
        <title>Whole genome shotgun sequence of Asanoa iriomotensis NBRC 100142.</title>
        <authorList>
            <person name="Komaki H."/>
            <person name="Tamura T."/>
        </authorList>
    </citation>
    <scope>NUCLEOTIDE SEQUENCE [LARGE SCALE GENOMIC DNA]</scope>
    <source>
        <strain evidence="2 3">NBRC 100142</strain>
    </source>
</reference>
<dbReference type="EMBL" id="BONC01000118">
    <property type="protein sequence ID" value="GIF61644.1"/>
    <property type="molecule type" value="Genomic_DNA"/>
</dbReference>
<protein>
    <submittedName>
        <fullName evidence="2">Uncharacterized protein</fullName>
    </submittedName>
</protein>
<feature type="compositionally biased region" description="Basic and acidic residues" evidence="1">
    <location>
        <begin position="21"/>
        <end position="30"/>
    </location>
</feature>
<gene>
    <name evidence="2" type="ORF">Air01nite_77390</name>
</gene>
<organism evidence="2 3">
    <name type="scientific">Asanoa iriomotensis</name>
    <dbReference type="NCBI Taxonomy" id="234613"/>
    <lineage>
        <taxon>Bacteria</taxon>
        <taxon>Bacillati</taxon>
        <taxon>Actinomycetota</taxon>
        <taxon>Actinomycetes</taxon>
        <taxon>Micromonosporales</taxon>
        <taxon>Micromonosporaceae</taxon>
        <taxon>Asanoa</taxon>
    </lineage>
</organism>
<name>A0ABQ4CFU1_9ACTN</name>
<feature type="region of interest" description="Disordered" evidence="1">
    <location>
        <begin position="1"/>
        <end position="89"/>
    </location>
</feature>
<keyword evidence="3" id="KW-1185">Reference proteome</keyword>
<evidence type="ECO:0000313" key="2">
    <source>
        <dbReference type="EMBL" id="GIF61644.1"/>
    </source>
</evidence>
<proteinExistence type="predicted"/>
<comment type="caution">
    <text evidence="2">The sequence shown here is derived from an EMBL/GenBank/DDBJ whole genome shotgun (WGS) entry which is preliminary data.</text>
</comment>